<dbReference type="EMBL" id="WMBQ01000001">
    <property type="protein sequence ID" value="MTD94607.1"/>
    <property type="molecule type" value="Genomic_DNA"/>
</dbReference>
<accession>A0A6I3KLK3</accession>
<dbReference type="InterPro" id="IPR007393">
    <property type="entry name" value="YlxR_dom"/>
</dbReference>
<dbReference type="PANTHER" id="PTHR34215:SF1">
    <property type="entry name" value="YLXR DOMAIN-CONTAINING PROTEIN"/>
    <property type="match status" value="1"/>
</dbReference>
<dbReference type="AlphaFoldDB" id="A0A6I3KLK3"/>
<dbReference type="SUPFAM" id="SSF55315">
    <property type="entry name" value="L30e-like"/>
    <property type="match status" value="1"/>
</dbReference>
<dbReference type="SUPFAM" id="SSF64376">
    <property type="entry name" value="YlxR-like"/>
    <property type="match status" value="1"/>
</dbReference>
<evidence type="ECO:0000313" key="2">
    <source>
        <dbReference type="EMBL" id="MTD94607.1"/>
    </source>
</evidence>
<name>A0A6I3KLK3_9HYPH</name>
<proteinExistence type="predicted"/>
<dbReference type="NCBIfam" id="NF006622">
    <property type="entry name" value="PRK09190.1"/>
    <property type="match status" value="1"/>
</dbReference>
<evidence type="ECO:0000259" key="1">
    <source>
        <dbReference type="Pfam" id="PF04296"/>
    </source>
</evidence>
<dbReference type="PANTHER" id="PTHR34215">
    <property type="entry name" value="BLL0784 PROTEIN"/>
    <property type="match status" value="1"/>
</dbReference>
<dbReference type="Gene3D" id="3.30.1230.10">
    <property type="entry name" value="YlxR-like"/>
    <property type="match status" value="1"/>
</dbReference>
<sequence>MGLGAVPLDDVDDGDVRGPLRRCIVTRRELPPDDLIRFVADPSGTIVPDINRKLPGRGVWVTSERAAIEAAVKGNAFAKSLKRQVNVSPDLPATLEALFVERLLNALSLANKAGLLSTGAEKVEKLLDGGRAVALLHGTDGSPEGRRKLDAKFAAIQRDKGRDAPIVDWLTIEELSLAIGRSNVVHAGLIQGGATIRFLSQAERLRRYRSGLSAS</sequence>
<dbReference type="Pfam" id="PF04296">
    <property type="entry name" value="YlxR"/>
    <property type="match status" value="1"/>
</dbReference>
<evidence type="ECO:0000313" key="3">
    <source>
        <dbReference type="Proteomes" id="UP000440694"/>
    </source>
</evidence>
<dbReference type="InterPro" id="IPR037465">
    <property type="entry name" value="YlxR"/>
</dbReference>
<feature type="domain" description="YlxR" evidence="1">
    <location>
        <begin position="21"/>
        <end position="96"/>
    </location>
</feature>
<reference evidence="2 3" key="1">
    <citation type="submission" date="2019-11" db="EMBL/GenBank/DDBJ databases">
        <title>Identification of a novel strain.</title>
        <authorList>
            <person name="Xu Q."/>
            <person name="Wang G."/>
        </authorList>
    </citation>
    <scope>NUCLEOTIDE SEQUENCE [LARGE SCALE GENOMIC DNA]</scope>
    <source>
        <strain evidence="3">xq</strain>
    </source>
</reference>
<organism evidence="2 3">
    <name type="scientific">Hyphomicrobium album</name>
    <dbReference type="NCBI Taxonomy" id="2665159"/>
    <lineage>
        <taxon>Bacteria</taxon>
        <taxon>Pseudomonadati</taxon>
        <taxon>Pseudomonadota</taxon>
        <taxon>Alphaproteobacteria</taxon>
        <taxon>Hyphomicrobiales</taxon>
        <taxon>Hyphomicrobiaceae</taxon>
        <taxon>Hyphomicrobium</taxon>
    </lineage>
</organism>
<gene>
    <name evidence="2" type="ORF">GIW81_09715</name>
</gene>
<dbReference type="InterPro" id="IPR035931">
    <property type="entry name" value="YlxR-like_sf"/>
</dbReference>
<dbReference type="Proteomes" id="UP000440694">
    <property type="component" value="Unassembled WGS sequence"/>
</dbReference>
<keyword evidence="3" id="KW-1185">Reference proteome</keyword>
<dbReference type="Gene3D" id="3.30.1330.30">
    <property type="match status" value="1"/>
</dbReference>
<dbReference type="CDD" id="cd00279">
    <property type="entry name" value="YlxR"/>
    <property type="match status" value="1"/>
</dbReference>
<dbReference type="InterPro" id="IPR029064">
    <property type="entry name" value="Ribosomal_eL30-like_sf"/>
</dbReference>
<comment type="caution">
    <text evidence="2">The sequence shown here is derived from an EMBL/GenBank/DDBJ whole genome shotgun (WGS) entry which is preliminary data.</text>
</comment>
<protein>
    <submittedName>
        <fullName evidence="2">RNA-binding protein</fullName>
    </submittedName>
</protein>